<proteinExistence type="predicted"/>
<reference evidence="2" key="1">
    <citation type="submission" date="2016-11" db="EMBL/GenBank/DDBJ databases">
        <authorList>
            <person name="Jaros S."/>
            <person name="Januszkiewicz K."/>
            <person name="Wedrychowicz H."/>
        </authorList>
    </citation>
    <scope>NUCLEOTIDE SEQUENCE [LARGE SCALE GENOMIC DNA]</scope>
    <source>
        <strain evidence="2">DSM 4029</strain>
    </source>
</reference>
<evidence type="ECO:0000313" key="2">
    <source>
        <dbReference type="Proteomes" id="UP000184089"/>
    </source>
</evidence>
<accession>A0AAQ1MCP5</accession>
<organism evidence="1 2">
    <name type="scientific">Bittarella massiliensis</name>
    <name type="common">ex Durand et al. 2017</name>
    <dbReference type="NCBI Taxonomy" id="1720313"/>
    <lineage>
        <taxon>Bacteria</taxon>
        <taxon>Bacillati</taxon>
        <taxon>Bacillota</taxon>
        <taxon>Clostridia</taxon>
        <taxon>Eubacteriales</taxon>
        <taxon>Oscillospiraceae</taxon>
        <taxon>Bittarella (ex Durand et al. 2017)</taxon>
    </lineage>
</organism>
<dbReference type="RefSeq" id="WP_021659002.1">
    <property type="nucleotide sequence ID" value="NZ_FQVY01000002.1"/>
</dbReference>
<dbReference type="EMBL" id="FQVY01000002">
    <property type="protein sequence ID" value="SHG01780.1"/>
    <property type="molecule type" value="Genomic_DNA"/>
</dbReference>
<comment type="caution">
    <text evidence="1">The sequence shown here is derived from an EMBL/GenBank/DDBJ whole genome shotgun (WGS) entry which is preliminary data.</text>
</comment>
<evidence type="ECO:0000313" key="1">
    <source>
        <dbReference type="EMBL" id="SHG01780.1"/>
    </source>
</evidence>
<protein>
    <submittedName>
        <fullName evidence="1">Uncharacterized protein</fullName>
    </submittedName>
</protein>
<dbReference type="Proteomes" id="UP000184089">
    <property type="component" value="Unassembled WGS sequence"/>
</dbReference>
<dbReference type="AlphaFoldDB" id="A0AAQ1MCP5"/>
<gene>
    <name evidence="1" type="ORF">SAMN05444424_1162</name>
</gene>
<name>A0AAQ1MCP5_9FIRM</name>
<sequence>MEKQAFEYGGFHFIPERRFTAEENSFLAISRRQRLDKELGFCKPGYAYKSKYPYSHESFYAASPDKDCDLFRCVENGKLYLLCTNDLQEYMEQPKKERNRTHER</sequence>